<evidence type="ECO:0000259" key="2">
    <source>
        <dbReference type="Pfam" id="PF16694"/>
    </source>
</evidence>
<evidence type="ECO:0000313" key="3">
    <source>
        <dbReference type="EMBL" id="NYF90174.1"/>
    </source>
</evidence>
<name>A0A852VI95_9BACT</name>
<accession>A0A852VI95</accession>
<dbReference type="Gene3D" id="3.50.70.20">
    <property type="entry name" value="Cytochrome P460"/>
    <property type="match status" value="1"/>
</dbReference>
<keyword evidence="1" id="KW-1133">Transmembrane helix</keyword>
<dbReference type="CDD" id="cd20751">
    <property type="entry name" value="cyt_P460_Ne-like"/>
    <property type="match status" value="1"/>
</dbReference>
<proteinExistence type="predicted"/>
<comment type="caution">
    <text evidence="3">The sequence shown here is derived from an EMBL/GenBank/DDBJ whole genome shotgun (WGS) entry which is preliminary data.</text>
</comment>
<dbReference type="InterPro" id="IPR038142">
    <property type="entry name" value="Cytochrome_P460_sp"/>
</dbReference>
<protein>
    <recommendedName>
        <fullName evidence="2">Cytochrome P460 domain-containing protein</fullName>
    </recommendedName>
</protein>
<keyword evidence="1" id="KW-0472">Membrane</keyword>
<organism evidence="3 4">
    <name type="scientific">Tunturiibacter lichenicola</name>
    <dbReference type="NCBI Taxonomy" id="2051959"/>
    <lineage>
        <taxon>Bacteria</taxon>
        <taxon>Pseudomonadati</taxon>
        <taxon>Acidobacteriota</taxon>
        <taxon>Terriglobia</taxon>
        <taxon>Terriglobales</taxon>
        <taxon>Acidobacteriaceae</taxon>
        <taxon>Tunturiibacter</taxon>
    </lineage>
</organism>
<feature type="transmembrane region" description="Helical" evidence="1">
    <location>
        <begin position="50"/>
        <end position="72"/>
    </location>
</feature>
<feature type="domain" description="Cytochrome P460" evidence="2">
    <location>
        <begin position="101"/>
        <end position="250"/>
    </location>
</feature>
<dbReference type="Proteomes" id="UP000564385">
    <property type="component" value="Unassembled WGS sequence"/>
</dbReference>
<gene>
    <name evidence="3" type="ORF">HDF08_002241</name>
</gene>
<dbReference type="InterPro" id="IPR032033">
    <property type="entry name" value="Cytochrome_P460"/>
</dbReference>
<dbReference type="EMBL" id="JACCCU010000001">
    <property type="protein sequence ID" value="NYF90174.1"/>
    <property type="molecule type" value="Genomic_DNA"/>
</dbReference>
<dbReference type="AlphaFoldDB" id="A0A852VI95"/>
<evidence type="ECO:0000256" key="1">
    <source>
        <dbReference type="SAM" id="Phobius"/>
    </source>
</evidence>
<keyword evidence="1" id="KW-0812">Transmembrane</keyword>
<reference evidence="3 4" key="1">
    <citation type="submission" date="2020-07" db="EMBL/GenBank/DDBJ databases">
        <title>Genomic Encyclopedia of Type Strains, Phase IV (KMG-V): Genome sequencing to study the core and pangenomes of soil and plant-associated prokaryotes.</title>
        <authorList>
            <person name="Whitman W."/>
        </authorList>
    </citation>
    <scope>NUCLEOTIDE SEQUENCE [LARGE SCALE GENOMIC DNA]</scope>
    <source>
        <strain evidence="3 4">M8UP22</strain>
    </source>
</reference>
<dbReference type="Pfam" id="PF16694">
    <property type="entry name" value="Cytochrome_P460"/>
    <property type="match status" value="1"/>
</dbReference>
<sequence length="262" mass="28609">MFYKVPDVSEDADHRYCWSSTACMKDQTGIEQESSMINTRLLRTVTRLRLVGLALGVLTVLAVVTTTTGGLAKNQVLASQSESTISIHSAVFEEDGSLHLPDGYRQWEHVGARIKPDGRSVLDGSQITTPQVMDTYITPAAFDSFKRTGAWPDGTQIVKEISLIKTGKDCDKSTFVCFTSFGSGIFQASYIGLGMMVKDSKRFPSAPGNWGYFAFRSNGSMYQAAATIRPQQQCASCHMKLASSTDYVFSSTHIGLLPSNAQ</sequence>
<evidence type="ECO:0000313" key="4">
    <source>
        <dbReference type="Proteomes" id="UP000564385"/>
    </source>
</evidence>